<proteinExistence type="predicted"/>
<evidence type="ECO:0000313" key="2">
    <source>
        <dbReference type="Proteomes" id="UP001055879"/>
    </source>
</evidence>
<keyword evidence="2" id="KW-1185">Reference proteome</keyword>
<name>A0ACB9BZP3_ARCLA</name>
<comment type="caution">
    <text evidence="1">The sequence shown here is derived from an EMBL/GenBank/DDBJ whole genome shotgun (WGS) entry which is preliminary data.</text>
</comment>
<accession>A0ACB9BZP3</accession>
<dbReference type="EMBL" id="CM042051">
    <property type="protein sequence ID" value="KAI3727481.1"/>
    <property type="molecule type" value="Genomic_DNA"/>
</dbReference>
<reference evidence="1 2" key="2">
    <citation type="journal article" date="2022" name="Mol. Ecol. Resour.">
        <title>The genomes of chicory, endive, great burdock and yacon provide insights into Asteraceae paleo-polyploidization history and plant inulin production.</title>
        <authorList>
            <person name="Fan W."/>
            <person name="Wang S."/>
            <person name="Wang H."/>
            <person name="Wang A."/>
            <person name="Jiang F."/>
            <person name="Liu H."/>
            <person name="Zhao H."/>
            <person name="Xu D."/>
            <person name="Zhang Y."/>
        </authorList>
    </citation>
    <scope>NUCLEOTIDE SEQUENCE [LARGE SCALE GENOMIC DNA]</scope>
    <source>
        <strain evidence="2">cv. Niubang</strain>
    </source>
</reference>
<reference evidence="2" key="1">
    <citation type="journal article" date="2022" name="Mol. Ecol. Resour.">
        <title>The genomes of chicory, endive, great burdock and yacon provide insights into Asteraceae palaeo-polyploidization history and plant inulin production.</title>
        <authorList>
            <person name="Fan W."/>
            <person name="Wang S."/>
            <person name="Wang H."/>
            <person name="Wang A."/>
            <person name="Jiang F."/>
            <person name="Liu H."/>
            <person name="Zhao H."/>
            <person name="Xu D."/>
            <person name="Zhang Y."/>
        </authorList>
    </citation>
    <scope>NUCLEOTIDE SEQUENCE [LARGE SCALE GENOMIC DNA]</scope>
    <source>
        <strain evidence="2">cv. Niubang</strain>
    </source>
</reference>
<gene>
    <name evidence="1" type="ORF">L6452_16097</name>
</gene>
<sequence length="513" mass="58387">MMLRNVNACTASFLSQHIAETIAPNPDIPIIAIQEQLQRKYAINVSVLKSFRAKAMALNKLREDYVEQYGKLRDYVLELQRTNAETTVKLHVEIGANPSSPTRRFRRIYICFGALKKGFKACMIDLLGLDGCFMKGPFPGQILTAVGIDPNHGTYPVAYAIVEAETKSSWTWFLECLGDDLDLSRNSNFNFISDRQKGIVPAIASLFPCDEHRFCLRHIHENMKLSWKGKAFKDHLWKCATASNVPMFNKAMDDFKTFNDAAYKWLKEIPPQHWSRAHFTGRCHSDILLNNICEVFNRQLVNGRDKPIITALEHIRQYLMKKIVTVQRVISKCDGPLTPAATKLLSIIKTEAVQYTVLWNGRNKYEVNGPWQDQCVVDVEERSCSCRRWELIGMPCKHAVATIWFMALNGVDVGLPENWVHKCYWLDTWMNVYSFKMAPINGPTLWPKSNCPTTLTPPTHHVQVGRPKKKRKRTADELSQSIVKGSKISKVGTTVTCAKCHKKGHNSRTCKGI</sequence>
<organism evidence="1 2">
    <name type="scientific">Arctium lappa</name>
    <name type="common">Greater burdock</name>
    <name type="synonym">Lappa major</name>
    <dbReference type="NCBI Taxonomy" id="4217"/>
    <lineage>
        <taxon>Eukaryota</taxon>
        <taxon>Viridiplantae</taxon>
        <taxon>Streptophyta</taxon>
        <taxon>Embryophyta</taxon>
        <taxon>Tracheophyta</taxon>
        <taxon>Spermatophyta</taxon>
        <taxon>Magnoliopsida</taxon>
        <taxon>eudicotyledons</taxon>
        <taxon>Gunneridae</taxon>
        <taxon>Pentapetalae</taxon>
        <taxon>asterids</taxon>
        <taxon>campanulids</taxon>
        <taxon>Asterales</taxon>
        <taxon>Asteraceae</taxon>
        <taxon>Carduoideae</taxon>
        <taxon>Cardueae</taxon>
        <taxon>Arctiinae</taxon>
        <taxon>Arctium</taxon>
    </lineage>
</organism>
<dbReference type="Proteomes" id="UP001055879">
    <property type="component" value="Linkage Group LG05"/>
</dbReference>
<protein>
    <submittedName>
        <fullName evidence="1">Uncharacterized protein</fullName>
    </submittedName>
</protein>
<evidence type="ECO:0000313" key="1">
    <source>
        <dbReference type="EMBL" id="KAI3727481.1"/>
    </source>
</evidence>